<evidence type="ECO:0000313" key="2">
    <source>
        <dbReference type="Proteomes" id="UP001165960"/>
    </source>
</evidence>
<gene>
    <name evidence="1" type="ORF">DSO57_1031527</name>
</gene>
<proteinExistence type="predicted"/>
<evidence type="ECO:0000313" key="1">
    <source>
        <dbReference type="EMBL" id="KAJ9056584.1"/>
    </source>
</evidence>
<name>A0ACC2S2P5_9FUNG</name>
<keyword evidence="2" id="KW-1185">Reference proteome</keyword>
<sequence length="112" mass="12779">MNHLIFTAVLTACLGIRGYQPGPTTFELSPERLVKSYYKEPAQLKSLYDESWSLLVSLTPLYLLPLMRSAFWGSFKYGIEKEENCGRDLVGSNLGVSHVREEFEPLDTWTVM</sequence>
<comment type="caution">
    <text evidence="1">The sequence shown here is derived from an EMBL/GenBank/DDBJ whole genome shotgun (WGS) entry which is preliminary data.</text>
</comment>
<protein>
    <submittedName>
        <fullName evidence="1">Uncharacterized protein</fullName>
    </submittedName>
</protein>
<accession>A0ACC2S2P5</accession>
<dbReference type="Proteomes" id="UP001165960">
    <property type="component" value="Unassembled WGS sequence"/>
</dbReference>
<organism evidence="1 2">
    <name type="scientific">Entomophthora muscae</name>
    <dbReference type="NCBI Taxonomy" id="34485"/>
    <lineage>
        <taxon>Eukaryota</taxon>
        <taxon>Fungi</taxon>
        <taxon>Fungi incertae sedis</taxon>
        <taxon>Zoopagomycota</taxon>
        <taxon>Entomophthoromycotina</taxon>
        <taxon>Entomophthoromycetes</taxon>
        <taxon>Entomophthorales</taxon>
        <taxon>Entomophthoraceae</taxon>
        <taxon>Entomophthora</taxon>
    </lineage>
</organism>
<dbReference type="EMBL" id="QTSX02005907">
    <property type="protein sequence ID" value="KAJ9056584.1"/>
    <property type="molecule type" value="Genomic_DNA"/>
</dbReference>
<reference evidence="1" key="1">
    <citation type="submission" date="2022-04" db="EMBL/GenBank/DDBJ databases">
        <title>Genome of the entomopathogenic fungus Entomophthora muscae.</title>
        <authorList>
            <person name="Elya C."/>
            <person name="Lovett B.R."/>
            <person name="Lee E."/>
            <person name="Macias A.M."/>
            <person name="Hajek A.E."/>
            <person name="De Bivort B.L."/>
            <person name="Kasson M.T."/>
            <person name="De Fine Licht H.H."/>
            <person name="Stajich J.E."/>
        </authorList>
    </citation>
    <scope>NUCLEOTIDE SEQUENCE</scope>
    <source>
        <strain evidence="1">Berkeley</strain>
    </source>
</reference>